<feature type="compositionally biased region" description="Low complexity" evidence="5">
    <location>
        <begin position="176"/>
        <end position="196"/>
    </location>
</feature>
<dbReference type="InterPro" id="IPR050560">
    <property type="entry name" value="MYB_TF"/>
</dbReference>
<dbReference type="PROSITE" id="PS51294">
    <property type="entry name" value="HTH_MYB"/>
    <property type="match status" value="2"/>
</dbReference>
<dbReference type="SUPFAM" id="SSF46689">
    <property type="entry name" value="Homeodomain-like"/>
    <property type="match status" value="1"/>
</dbReference>
<feature type="domain" description="HTH myb-type" evidence="7">
    <location>
        <begin position="46"/>
        <end position="92"/>
    </location>
</feature>
<evidence type="ECO:0000313" key="8">
    <source>
        <dbReference type="EMBL" id="KAF5804620.1"/>
    </source>
</evidence>
<dbReference type="InterPro" id="IPR017930">
    <property type="entry name" value="Myb_dom"/>
</dbReference>
<dbReference type="Pfam" id="PF00249">
    <property type="entry name" value="Myb_DNA-binding"/>
    <property type="match status" value="2"/>
</dbReference>
<dbReference type="InterPro" id="IPR009057">
    <property type="entry name" value="Homeodomain-like_sf"/>
</dbReference>
<keyword evidence="3" id="KW-0238">DNA-binding</keyword>
<dbReference type="EMBL" id="MNCJ02000320">
    <property type="protein sequence ID" value="KAF5804620.1"/>
    <property type="molecule type" value="Genomic_DNA"/>
</dbReference>
<dbReference type="GO" id="GO:0000981">
    <property type="term" value="F:DNA-binding transcription factor activity, RNA polymerase II-specific"/>
    <property type="evidence" value="ECO:0000318"/>
    <property type="project" value="GO_Central"/>
</dbReference>
<dbReference type="GO" id="GO:0006355">
    <property type="term" value="P:regulation of DNA-templated transcription"/>
    <property type="evidence" value="ECO:0000318"/>
    <property type="project" value="GO_Central"/>
</dbReference>
<sequence length="308" mass="34362">MFLDGGQCVTLDDLRNYPNIDFTNQVINPSNQISDSGSNNSRTYTKRLWTAEEDSKLNALVSEFGTRNWTQISDLMGGRAGKQCRERWYNNLRPDIKSDVWTEEEERVLIEAHERMGNKWSQIAKLLPGRTENAIKNHWNAATRKKTMRLNRNKRYEPGNAKPKSTLLRDYLRGISSTSTSTTKKSTTSTTNSTVTPNEVPGSSSFSSDSPSVGLIPTFDDEFEFMTNLISTTSIEPMVQALEPQSQTNINPQGYNGNADNGTSFSSDILEDSFDMHTFSNSSDPIFGYGDMGMDLAFNAQGGGFSSF</sequence>
<protein>
    <submittedName>
        <fullName evidence="8">Transcription factor MYB family</fullName>
    </submittedName>
</protein>
<evidence type="ECO:0000313" key="9">
    <source>
        <dbReference type="Proteomes" id="UP000215914"/>
    </source>
</evidence>
<comment type="caution">
    <text evidence="8">The sequence shown here is derived from an EMBL/GenBank/DDBJ whole genome shotgun (WGS) entry which is preliminary data.</text>
</comment>
<name>A0A9K3NLZ6_HELAN</name>
<proteinExistence type="predicted"/>
<dbReference type="CDD" id="cd00167">
    <property type="entry name" value="SANT"/>
    <property type="match status" value="2"/>
</dbReference>
<keyword evidence="4" id="KW-0539">Nucleus</keyword>
<evidence type="ECO:0000256" key="1">
    <source>
        <dbReference type="ARBA" id="ARBA00004123"/>
    </source>
</evidence>
<evidence type="ECO:0000256" key="3">
    <source>
        <dbReference type="ARBA" id="ARBA00023125"/>
    </source>
</evidence>
<evidence type="ECO:0000259" key="7">
    <source>
        <dbReference type="PROSITE" id="PS51294"/>
    </source>
</evidence>
<dbReference type="FunFam" id="1.10.10.60:FF:000010">
    <property type="entry name" value="Transcriptional activator Myb isoform A"/>
    <property type="match status" value="1"/>
</dbReference>
<feature type="region of interest" description="Disordered" evidence="5">
    <location>
        <begin position="150"/>
        <end position="169"/>
    </location>
</feature>
<dbReference type="SMART" id="SM00717">
    <property type="entry name" value="SANT"/>
    <property type="match status" value="2"/>
</dbReference>
<evidence type="ECO:0000259" key="6">
    <source>
        <dbReference type="PROSITE" id="PS50090"/>
    </source>
</evidence>
<organism evidence="8 9">
    <name type="scientific">Helianthus annuus</name>
    <name type="common">Common sunflower</name>
    <dbReference type="NCBI Taxonomy" id="4232"/>
    <lineage>
        <taxon>Eukaryota</taxon>
        <taxon>Viridiplantae</taxon>
        <taxon>Streptophyta</taxon>
        <taxon>Embryophyta</taxon>
        <taxon>Tracheophyta</taxon>
        <taxon>Spermatophyta</taxon>
        <taxon>Magnoliopsida</taxon>
        <taxon>eudicotyledons</taxon>
        <taxon>Gunneridae</taxon>
        <taxon>Pentapetalae</taxon>
        <taxon>asterids</taxon>
        <taxon>campanulids</taxon>
        <taxon>Asterales</taxon>
        <taxon>Asteraceae</taxon>
        <taxon>Asteroideae</taxon>
        <taxon>Heliantheae alliance</taxon>
        <taxon>Heliantheae</taxon>
        <taxon>Helianthus</taxon>
    </lineage>
</organism>
<dbReference type="GO" id="GO:0005634">
    <property type="term" value="C:nucleus"/>
    <property type="evidence" value="ECO:0000318"/>
    <property type="project" value="GO_Central"/>
</dbReference>
<accession>A0A9K3NLZ6</accession>
<dbReference type="GO" id="GO:0000978">
    <property type="term" value="F:RNA polymerase II cis-regulatory region sequence-specific DNA binding"/>
    <property type="evidence" value="ECO:0000318"/>
    <property type="project" value="GO_Central"/>
</dbReference>
<feature type="domain" description="Myb-like" evidence="6">
    <location>
        <begin position="93"/>
        <end position="143"/>
    </location>
</feature>
<reference evidence="8" key="2">
    <citation type="submission" date="2020-06" db="EMBL/GenBank/DDBJ databases">
        <title>Helianthus annuus Genome sequencing and assembly Release 2.</title>
        <authorList>
            <person name="Gouzy J."/>
            <person name="Langlade N."/>
            <person name="Munos S."/>
        </authorList>
    </citation>
    <scope>NUCLEOTIDE SEQUENCE</scope>
    <source>
        <tissue evidence="8">Leaves</tissue>
    </source>
</reference>
<dbReference type="Proteomes" id="UP000215914">
    <property type="component" value="Unassembled WGS sequence"/>
</dbReference>
<reference evidence="8" key="1">
    <citation type="journal article" date="2017" name="Nature">
        <title>The sunflower genome provides insights into oil metabolism, flowering and Asterid evolution.</title>
        <authorList>
            <person name="Badouin H."/>
            <person name="Gouzy J."/>
            <person name="Grassa C.J."/>
            <person name="Murat F."/>
            <person name="Staton S.E."/>
            <person name="Cottret L."/>
            <person name="Lelandais-Briere C."/>
            <person name="Owens G.L."/>
            <person name="Carrere S."/>
            <person name="Mayjonade B."/>
            <person name="Legrand L."/>
            <person name="Gill N."/>
            <person name="Kane N.C."/>
            <person name="Bowers J.E."/>
            <person name="Hubner S."/>
            <person name="Bellec A."/>
            <person name="Berard A."/>
            <person name="Berges H."/>
            <person name="Blanchet N."/>
            <person name="Boniface M.C."/>
            <person name="Brunel D."/>
            <person name="Catrice O."/>
            <person name="Chaidir N."/>
            <person name="Claudel C."/>
            <person name="Donnadieu C."/>
            <person name="Faraut T."/>
            <person name="Fievet G."/>
            <person name="Helmstetter N."/>
            <person name="King M."/>
            <person name="Knapp S.J."/>
            <person name="Lai Z."/>
            <person name="Le Paslier M.C."/>
            <person name="Lippi Y."/>
            <person name="Lorenzon L."/>
            <person name="Mandel J.R."/>
            <person name="Marage G."/>
            <person name="Marchand G."/>
            <person name="Marquand E."/>
            <person name="Bret-Mestries E."/>
            <person name="Morien E."/>
            <person name="Nambeesan S."/>
            <person name="Nguyen T."/>
            <person name="Pegot-Espagnet P."/>
            <person name="Pouilly N."/>
            <person name="Raftis F."/>
            <person name="Sallet E."/>
            <person name="Schiex T."/>
            <person name="Thomas J."/>
            <person name="Vandecasteele C."/>
            <person name="Vares D."/>
            <person name="Vear F."/>
            <person name="Vautrin S."/>
            <person name="Crespi M."/>
            <person name="Mangin B."/>
            <person name="Burke J.M."/>
            <person name="Salse J."/>
            <person name="Munos S."/>
            <person name="Vincourt P."/>
            <person name="Rieseberg L.H."/>
            <person name="Langlade N.B."/>
        </authorList>
    </citation>
    <scope>NUCLEOTIDE SEQUENCE</scope>
    <source>
        <tissue evidence="8">Leaves</tissue>
    </source>
</reference>
<feature type="domain" description="Myb-like" evidence="6">
    <location>
        <begin position="41"/>
        <end position="92"/>
    </location>
</feature>
<evidence type="ECO:0000256" key="4">
    <source>
        <dbReference type="ARBA" id="ARBA00023242"/>
    </source>
</evidence>
<gene>
    <name evidence="8" type="ORF">HanXRQr2_Chr05g0199201</name>
</gene>
<feature type="region of interest" description="Disordered" evidence="5">
    <location>
        <begin position="176"/>
        <end position="211"/>
    </location>
</feature>
<evidence type="ECO:0000256" key="2">
    <source>
        <dbReference type="ARBA" id="ARBA00022737"/>
    </source>
</evidence>
<keyword evidence="9" id="KW-1185">Reference proteome</keyword>
<dbReference type="PANTHER" id="PTHR45614:SF279">
    <property type="entry name" value="HOMEODOMAIN-LIKE PROTEIN-RELATED"/>
    <property type="match status" value="1"/>
</dbReference>
<dbReference type="Gene3D" id="1.10.10.60">
    <property type="entry name" value="Homeodomain-like"/>
    <property type="match status" value="2"/>
</dbReference>
<dbReference type="Gramene" id="mRNA:HanXRQr2_Chr05g0199201">
    <property type="protein sequence ID" value="mRNA:HanXRQr2_Chr05g0199201"/>
    <property type="gene ID" value="HanXRQr2_Chr05g0199201"/>
</dbReference>
<dbReference type="PANTHER" id="PTHR45614">
    <property type="entry name" value="MYB PROTEIN-RELATED"/>
    <property type="match status" value="1"/>
</dbReference>
<evidence type="ECO:0000256" key="5">
    <source>
        <dbReference type="SAM" id="MobiDB-lite"/>
    </source>
</evidence>
<feature type="domain" description="HTH myb-type" evidence="7">
    <location>
        <begin position="93"/>
        <end position="147"/>
    </location>
</feature>
<dbReference type="PROSITE" id="PS50090">
    <property type="entry name" value="MYB_LIKE"/>
    <property type="match status" value="2"/>
</dbReference>
<keyword evidence="2" id="KW-0677">Repeat</keyword>
<dbReference type="AlphaFoldDB" id="A0A9K3NLZ6"/>
<dbReference type="InterPro" id="IPR001005">
    <property type="entry name" value="SANT/Myb"/>
</dbReference>
<comment type="subcellular location">
    <subcellularLocation>
        <location evidence="1">Nucleus</location>
    </subcellularLocation>
</comment>